<evidence type="ECO:0000256" key="4">
    <source>
        <dbReference type="ARBA" id="ARBA00022692"/>
    </source>
</evidence>
<keyword evidence="5" id="KW-0732">Signal</keyword>
<evidence type="ECO:0000256" key="6">
    <source>
        <dbReference type="ARBA" id="ARBA00022824"/>
    </source>
</evidence>
<dbReference type="InterPro" id="IPR013766">
    <property type="entry name" value="Thioredoxin_domain"/>
</dbReference>
<evidence type="ECO:0000256" key="1">
    <source>
        <dbReference type="ARBA" id="ARBA00004115"/>
    </source>
</evidence>
<dbReference type="Gene3D" id="3.40.30.10">
    <property type="entry name" value="Glutaredoxin"/>
    <property type="match status" value="1"/>
</dbReference>
<evidence type="ECO:0000256" key="8">
    <source>
        <dbReference type="ARBA" id="ARBA00022989"/>
    </source>
</evidence>
<dbReference type="EMBL" id="AGBW02013982">
    <property type="protein sequence ID" value="OWR42448.1"/>
    <property type="molecule type" value="Genomic_DNA"/>
</dbReference>
<evidence type="ECO:0000256" key="3">
    <source>
        <dbReference type="ARBA" id="ARBA00022553"/>
    </source>
</evidence>
<organism evidence="15 16">
    <name type="scientific">Danaus plexippus plexippus</name>
    <dbReference type="NCBI Taxonomy" id="278856"/>
    <lineage>
        <taxon>Eukaryota</taxon>
        <taxon>Metazoa</taxon>
        <taxon>Ecdysozoa</taxon>
        <taxon>Arthropoda</taxon>
        <taxon>Hexapoda</taxon>
        <taxon>Insecta</taxon>
        <taxon>Pterygota</taxon>
        <taxon>Neoptera</taxon>
        <taxon>Endopterygota</taxon>
        <taxon>Lepidoptera</taxon>
        <taxon>Glossata</taxon>
        <taxon>Ditrysia</taxon>
        <taxon>Papilionoidea</taxon>
        <taxon>Nymphalidae</taxon>
        <taxon>Danainae</taxon>
        <taxon>Danaini</taxon>
        <taxon>Danaina</taxon>
        <taxon>Danaus</taxon>
        <taxon>Danaus</taxon>
    </lineage>
</organism>
<feature type="compositionally biased region" description="Basic and acidic residues" evidence="12">
    <location>
        <begin position="268"/>
        <end position="279"/>
    </location>
</feature>
<evidence type="ECO:0000259" key="14">
    <source>
        <dbReference type="PROSITE" id="PS51352"/>
    </source>
</evidence>
<gene>
    <name evidence="15" type="ORF">KGM_201650</name>
</gene>
<dbReference type="eggNOG" id="KOG0913">
    <property type="taxonomic scope" value="Eukaryota"/>
</dbReference>
<reference evidence="15 16" key="1">
    <citation type="journal article" date="2011" name="Cell">
        <title>The monarch butterfly genome yields insights into long-distance migration.</title>
        <authorList>
            <person name="Zhan S."/>
            <person name="Merlin C."/>
            <person name="Boore J.L."/>
            <person name="Reppert S.M."/>
        </authorList>
    </citation>
    <scope>NUCLEOTIDE SEQUENCE [LARGE SCALE GENOMIC DNA]</scope>
    <source>
        <strain evidence="15">F-2</strain>
    </source>
</reference>
<feature type="transmembrane region" description="Helical" evidence="13">
    <location>
        <begin position="198"/>
        <end position="227"/>
    </location>
</feature>
<comment type="subcellular location">
    <subcellularLocation>
        <location evidence="1">Endoplasmic reticulum membrane</location>
        <topology evidence="1">Single-pass type I membrane protein</topology>
    </subcellularLocation>
</comment>
<feature type="compositionally biased region" description="Basic and acidic residues" evidence="12">
    <location>
        <begin position="287"/>
        <end position="301"/>
    </location>
</feature>
<dbReference type="InterPro" id="IPR052454">
    <property type="entry name" value="TMX_domain-containing"/>
</dbReference>
<dbReference type="InParanoid" id="A0A212ELU6"/>
<keyword evidence="9 13" id="KW-0472">Membrane</keyword>
<keyword evidence="16" id="KW-1185">Reference proteome</keyword>
<dbReference type="PANTHER" id="PTHR46107">
    <property type="entry name" value="DUMPY: SHORTER THAN WILD-TYPE"/>
    <property type="match status" value="1"/>
</dbReference>
<protein>
    <recommendedName>
        <fullName evidence="14">Thioredoxin domain-containing protein</fullName>
    </recommendedName>
</protein>
<dbReference type="InterPro" id="IPR017937">
    <property type="entry name" value="Thioredoxin_CS"/>
</dbReference>
<keyword evidence="7" id="KW-0249">Electron transport</keyword>
<keyword evidence="6" id="KW-0256">Endoplasmic reticulum</keyword>
<dbReference type="Proteomes" id="UP000007151">
    <property type="component" value="Unassembled WGS sequence"/>
</dbReference>
<proteinExistence type="predicted"/>
<keyword evidence="3" id="KW-0597">Phosphoprotein</keyword>
<dbReference type="PROSITE" id="PS51352">
    <property type="entry name" value="THIOREDOXIN_2"/>
    <property type="match status" value="1"/>
</dbReference>
<evidence type="ECO:0000256" key="9">
    <source>
        <dbReference type="ARBA" id="ARBA00023136"/>
    </source>
</evidence>
<evidence type="ECO:0000256" key="7">
    <source>
        <dbReference type="ARBA" id="ARBA00022982"/>
    </source>
</evidence>
<evidence type="ECO:0000256" key="5">
    <source>
        <dbReference type="ARBA" id="ARBA00022729"/>
    </source>
</evidence>
<dbReference type="FunCoup" id="A0A212ELU6">
    <property type="interactions" value="917"/>
</dbReference>
<dbReference type="Pfam" id="PF00085">
    <property type="entry name" value="Thioredoxin"/>
    <property type="match status" value="1"/>
</dbReference>
<evidence type="ECO:0000256" key="11">
    <source>
        <dbReference type="ARBA" id="ARBA00023284"/>
    </source>
</evidence>
<dbReference type="KEGG" id="dpl:KGM_201650"/>
<dbReference type="STRING" id="278856.A0A212ELU6"/>
<dbReference type="PROSITE" id="PS00194">
    <property type="entry name" value="THIOREDOXIN_1"/>
    <property type="match status" value="1"/>
</dbReference>
<name>A0A212ELU6_DANPL</name>
<keyword evidence="11" id="KW-0676">Redox-active center</keyword>
<sequence>MPGIRKKDECFRAISILLCGLKGQDTGTKAGEEKKNNIVYDRANATSANVELDEDNWRQILEGEWMVEFYAPWCPACNALAPAWKELSSQAKARNLEMNTAAVDVTKSPGLSGRFVVTALPTIFHVKEGIFRQYKGPRDALSMVSYVERAGWRQTEPEPSWRAPHSFQMGLVAHFFKLSQGLRGVHNTLMETYGLPTWGSYLIFAIATIFIGALLGLMLVCVIDLLYPPRRSDKELVTEKEVERRKQLEKKVLEDEQELINDDIVDDAEIKDSDAERNSPADTSEDDKDRPGAGDEKVTKEVRRRKIRKD</sequence>
<keyword evidence="8 13" id="KW-1133">Transmembrane helix</keyword>
<evidence type="ECO:0000313" key="16">
    <source>
        <dbReference type="Proteomes" id="UP000007151"/>
    </source>
</evidence>
<evidence type="ECO:0000256" key="10">
    <source>
        <dbReference type="ARBA" id="ARBA00023157"/>
    </source>
</evidence>
<keyword evidence="2" id="KW-0813">Transport</keyword>
<dbReference type="AlphaFoldDB" id="A0A212ELU6"/>
<feature type="region of interest" description="Disordered" evidence="12">
    <location>
        <begin position="263"/>
        <end position="310"/>
    </location>
</feature>
<evidence type="ECO:0000313" key="15">
    <source>
        <dbReference type="EMBL" id="OWR42448.1"/>
    </source>
</evidence>
<dbReference type="InterPro" id="IPR036249">
    <property type="entry name" value="Thioredoxin-like_sf"/>
</dbReference>
<evidence type="ECO:0000256" key="2">
    <source>
        <dbReference type="ARBA" id="ARBA00022448"/>
    </source>
</evidence>
<keyword evidence="4 13" id="KW-0812">Transmembrane</keyword>
<feature type="domain" description="Thioredoxin" evidence="14">
    <location>
        <begin position="41"/>
        <end position="152"/>
    </location>
</feature>
<comment type="caution">
    <text evidence="15">The sequence shown here is derived from an EMBL/GenBank/DDBJ whole genome shotgun (WGS) entry which is preliminary data.</text>
</comment>
<dbReference type="GO" id="GO:0005789">
    <property type="term" value="C:endoplasmic reticulum membrane"/>
    <property type="evidence" value="ECO:0007669"/>
    <property type="project" value="UniProtKB-SubCell"/>
</dbReference>
<accession>A0A212ELU6</accession>
<evidence type="ECO:0000256" key="13">
    <source>
        <dbReference type="SAM" id="Phobius"/>
    </source>
</evidence>
<dbReference type="PANTHER" id="PTHR46107:SF3">
    <property type="entry name" value="THIOREDOXIN DOMAIN-CONTAINING PROTEIN"/>
    <property type="match status" value="1"/>
</dbReference>
<keyword evidence="10" id="KW-1015">Disulfide bond</keyword>
<dbReference type="SUPFAM" id="SSF52833">
    <property type="entry name" value="Thioredoxin-like"/>
    <property type="match status" value="1"/>
</dbReference>
<dbReference type="GO" id="GO:0015036">
    <property type="term" value="F:disulfide oxidoreductase activity"/>
    <property type="evidence" value="ECO:0007669"/>
    <property type="project" value="TreeGrafter"/>
</dbReference>
<evidence type="ECO:0000256" key="12">
    <source>
        <dbReference type="SAM" id="MobiDB-lite"/>
    </source>
</evidence>